<proteinExistence type="predicted"/>
<reference evidence="1" key="1">
    <citation type="journal article" date="2023" name="PLoS Negl. Trop. Dis.">
        <title>A genome sequence for Biomphalaria pfeifferi, the major vector snail for the human-infecting parasite Schistosoma mansoni.</title>
        <authorList>
            <person name="Bu L."/>
            <person name="Lu L."/>
            <person name="Laidemitt M.R."/>
            <person name="Zhang S.M."/>
            <person name="Mutuku M."/>
            <person name="Mkoji G."/>
            <person name="Steinauer M."/>
            <person name="Loker E.S."/>
        </authorList>
    </citation>
    <scope>NUCLEOTIDE SEQUENCE</scope>
    <source>
        <strain evidence="1">KasaAsao</strain>
    </source>
</reference>
<dbReference type="AlphaFoldDB" id="A0AAD8CE29"/>
<sequence>MRSLCDAPVIVSSGEVRQLYTKTLTLKQSDRADLQGFPTKRSNLWGELGSSQMSDQLFSASPQPYVSQ</sequence>
<protein>
    <submittedName>
        <fullName evidence="1">Uncharacterized protein</fullName>
    </submittedName>
</protein>
<dbReference type="EMBL" id="JASAOG010000001">
    <property type="protein sequence ID" value="KAK0070170.1"/>
    <property type="molecule type" value="Genomic_DNA"/>
</dbReference>
<dbReference type="Proteomes" id="UP001233172">
    <property type="component" value="Unassembled WGS sequence"/>
</dbReference>
<gene>
    <name evidence="1" type="ORF">Bpfe_000153</name>
</gene>
<evidence type="ECO:0000313" key="2">
    <source>
        <dbReference type="Proteomes" id="UP001233172"/>
    </source>
</evidence>
<reference evidence="1" key="2">
    <citation type="submission" date="2023-04" db="EMBL/GenBank/DDBJ databases">
        <authorList>
            <person name="Bu L."/>
            <person name="Lu L."/>
            <person name="Laidemitt M.R."/>
            <person name="Zhang S.M."/>
            <person name="Mutuku M."/>
            <person name="Mkoji G."/>
            <person name="Steinauer M."/>
            <person name="Loker E.S."/>
        </authorList>
    </citation>
    <scope>NUCLEOTIDE SEQUENCE</scope>
    <source>
        <strain evidence="1">KasaAsao</strain>
        <tissue evidence="1">Whole Snail</tissue>
    </source>
</reference>
<comment type="caution">
    <text evidence="1">The sequence shown here is derived from an EMBL/GenBank/DDBJ whole genome shotgun (WGS) entry which is preliminary data.</text>
</comment>
<evidence type="ECO:0000313" key="1">
    <source>
        <dbReference type="EMBL" id="KAK0070170.1"/>
    </source>
</evidence>
<name>A0AAD8CE29_BIOPF</name>
<accession>A0AAD8CE29</accession>
<keyword evidence="2" id="KW-1185">Reference proteome</keyword>
<organism evidence="1 2">
    <name type="scientific">Biomphalaria pfeifferi</name>
    <name type="common">Bloodfluke planorb</name>
    <name type="synonym">Freshwater snail</name>
    <dbReference type="NCBI Taxonomy" id="112525"/>
    <lineage>
        <taxon>Eukaryota</taxon>
        <taxon>Metazoa</taxon>
        <taxon>Spiralia</taxon>
        <taxon>Lophotrochozoa</taxon>
        <taxon>Mollusca</taxon>
        <taxon>Gastropoda</taxon>
        <taxon>Heterobranchia</taxon>
        <taxon>Euthyneura</taxon>
        <taxon>Panpulmonata</taxon>
        <taxon>Hygrophila</taxon>
        <taxon>Lymnaeoidea</taxon>
        <taxon>Planorbidae</taxon>
        <taxon>Biomphalaria</taxon>
    </lineage>
</organism>